<keyword evidence="2 9" id="KW-0963">Cytoplasm</keyword>
<dbReference type="GO" id="GO:0000156">
    <property type="term" value="F:phosphorelay response regulator activity"/>
    <property type="evidence" value="ECO:0007669"/>
    <property type="project" value="TreeGrafter"/>
</dbReference>
<evidence type="ECO:0000256" key="5">
    <source>
        <dbReference type="ARBA" id="ARBA00023015"/>
    </source>
</evidence>
<accession>A0A9D2ZVG9</accession>
<evidence type="ECO:0000256" key="8">
    <source>
        <dbReference type="ARBA" id="ARBA00023163"/>
    </source>
</evidence>
<dbReference type="PANTHER" id="PTHR45526">
    <property type="entry name" value="TRANSCRIPTIONAL REGULATORY PROTEIN DPIA"/>
    <property type="match status" value="1"/>
</dbReference>
<evidence type="ECO:0000256" key="7">
    <source>
        <dbReference type="ARBA" id="ARBA00023159"/>
    </source>
</evidence>
<evidence type="ECO:0000256" key="9">
    <source>
        <dbReference type="PIRNR" id="PIRNR006171"/>
    </source>
</evidence>
<dbReference type="CDD" id="cd00090">
    <property type="entry name" value="HTH_ARSR"/>
    <property type="match status" value="1"/>
</dbReference>
<keyword evidence="4 9" id="KW-0902">Two-component regulatory system</keyword>
<gene>
    <name evidence="12" type="ORF">K8V74_01805</name>
</gene>
<feature type="modified residue" description="4-aspartylphosphate" evidence="10">
    <location>
        <position position="55"/>
    </location>
</feature>
<dbReference type="SUPFAM" id="SSF46785">
    <property type="entry name" value="Winged helix' DNA-binding domain"/>
    <property type="match status" value="1"/>
</dbReference>
<reference evidence="12" key="1">
    <citation type="journal article" date="2021" name="PeerJ">
        <title>Extensive microbial diversity within the chicken gut microbiome revealed by metagenomics and culture.</title>
        <authorList>
            <person name="Gilroy R."/>
            <person name="Ravi A."/>
            <person name="Getino M."/>
            <person name="Pursley I."/>
            <person name="Horton D.L."/>
            <person name="Alikhan N.F."/>
            <person name="Baker D."/>
            <person name="Gharbi K."/>
            <person name="Hall N."/>
            <person name="Watson M."/>
            <person name="Adriaenssens E.M."/>
            <person name="Foster-Nyarko E."/>
            <person name="Jarju S."/>
            <person name="Secka A."/>
            <person name="Antonio M."/>
            <person name="Oren A."/>
            <person name="Chaudhuri R.R."/>
            <person name="La Ragione R."/>
            <person name="Hildebrand F."/>
            <person name="Pallen M.J."/>
        </authorList>
    </citation>
    <scope>NUCLEOTIDE SEQUENCE</scope>
    <source>
        <strain evidence="12">CHK139-4039</strain>
    </source>
</reference>
<keyword evidence="8 9" id="KW-0804">Transcription</keyword>
<dbReference type="InterPro" id="IPR024187">
    <property type="entry name" value="Sig_transdc_resp-reg_cit/mal"/>
</dbReference>
<dbReference type="Proteomes" id="UP000743760">
    <property type="component" value="Unassembled WGS sequence"/>
</dbReference>
<dbReference type="Pfam" id="PF00072">
    <property type="entry name" value="Response_reg"/>
    <property type="match status" value="1"/>
</dbReference>
<dbReference type="PIRSF" id="PIRSF006171">
    <property type="entry name" value="RR_citrat_malat"/>
    <property type="match status" value="1"/>
</dbReference>
<comment type="caution">
    <text evidence="12">The sequence shown here is derived from an EMBL/GenBank/DDBJ whole genome shotgun (WGS) entry which is preliminary data.</text>
</comment>
<dbReference type="Gene3D" id="3.40.50.2300">
    <property type="match status" value="1"/>
</dbReference>
<feature type="domain" description="Response regulatory" evidence="11">
    <location>
        <begin position="4"/>
        <end position="115"/>
    </location>
</feature>
<dbReference type="GO" id="GO:0003700">
    <property type="term" value="F:DNA-binding transcription factor activity"/>
    <property type="evidence" value="ECO:0007669"/>
    <property type="project" value="InterPro"/>
</dbReference>
<proteinExistence type="predicted"/>
<dbReference type="PANTHER" id="PTHR45526:SF1">
    <property type="entry name" value="TRANSCRIPTIONAL REGULATORY PROTEIN DCUR-RELATED"/>
    <property type="match status" value="1"/>
</dbReference>
<evidence type="ECO:0000256" key="10">
    <source>
        <dbReference type="PROSITE-ProRule" id="PRU00169"/>
    </source>
</evidence>
<dbReference type="Gene3D" id="1.10.10.10">
    <property type="entry name" value="Winged helix-like DNA-binding domain superfamily/Winged helix DNA-binding domain"/>
    <property type="match status" value="1"/>
</dbReference>
<name>A0A9D2ZVG9_BREEP</name>
<reference evidence="12" key="2">
    <citation type="submission" date="2021-09" db="EMBL/GenBank/DDBJ databases">
        <authorList>
            <person name="Gilroy R."/>
        </authorList>
    </citation>
    <scope>NUCLEOTIDE SEQUENCE</scope>
    <source>
        <strain evidence="12">CHK139-4039</strain>
    </source>
</reference>
<dbReference type="InterPro" id="IPR036388">
    <property type="entry name" value="WH-like_DNA-bd_sf"/>
</dbReference>
<dbReference type="SUPFAM" id="SSF52172">
    <property type="entry name" value="CheY-like"/>
    <property type="match status" value="1"/>
</dbReference>
<dbReference type="InterPro" id="IPR011006">
    <property type="entry name" value="CheY-like_superfamily"/>
</dbReference>
<dbReference type="PROSITE" id="PS50110">
    <property type="entry name" value="RESPONSE_REGULATORY"/>
    <property type="match status" value="1"/>
</dbReference>
<dbReference type="AlphaFoldDB" id="A0A9D2ZVG9"/>
<organism evidence="12 13">
    <name type="scientific">Brevibacterium epidermidis</name>
    <dbReference type="NCBI Taxonomy" id="1698"/>
    <lineage>
        <taxon>Bacteria</taxon>
        <taxon>Bacillati</taxon>
        <taxon>Actinomycetota</taxon>
        <taxon>Actinomycetes</taxon>
        <taxon>Micrococcales</taxon>
        <taxon>Brevibacteriaceae</taxon>
        <taxon>Brevibacterium</taxon>
    </lineage>
</organism>
<evidence type="ECO:0000313" key="13">
    <source>
        <dbReference type="Proteomes" id="UP000743760"/>
    </source>
</evidence>
<evidence type="ECO:0000256" key="3">
    <source>
        <dbReference type="ARBA" id="ARBA00022553"/>
    </source>
</evidence>
<evidence type="ECO:0000256" key="2">
    <source>
        <dbReference type="ARBA" id="ARBA00022490"/>
    </source>
</evidence>
<protein>
    <recommendedName>
        <fullName evidence="9">Transcriptional regulatory protein</fullName>
    </recommendedName>
</protein>
<dbReference type="GO" id="GO:0005737">
    <property type="term" value="C:cytoplasm"/>
    <property type="evidence" value="ECO:0007669"/>
    <property type="project" value="UniProtKB-SubCell"/>
</dbReference>
<dbReference type="Pfam" id="PF12840">
    <property type="entry name" value="HTH_20"/>
    <property type="match status" value="1"/>
</dbReference>
<dbReference type="InterPro" id="IPR051271">
    <property type="entry name" value="2C-system_Tx_regulators"/>
</dbReference>
<dbReference type="EMBL" id="DYXR01000054">
    <property type="protein sequence ID" value="HJE76662.1"/>
    <property type="molecule type" value="Genomic_DNA"/>
</dbReference>
<evidence type="ECO:0000259" key="11">
    <source>
        <dbReference type="PROSITE" id="PS50110"/>
    </source>
</evidence>
<sequence length="219" mass="23997">MMVNVLVLDDDFFVGQIHARYVDEVPGFTALEPVRDLRTARDVIAENDVDLLLVDYVLPEGTGVDLVRETDIDAIVLSAVTDPQVVRSSLRAGAMTYIVKPFAAEVLQNFLRRYARYRRYWEREKVGQADLERQLRNLHDAAAVGGTGASPAGSSTTTRILAALEEASGPMTALEVAEAVGASRATAQRHLAKLAEARTITVSLQYGNTGRPEHLYATR</sequence>
<keyword evidence="5 9" id="KW-0805">Transcription regulation</keyword>
<keyword evidence="6 9" id="KW-0238">DNA-binding</keyword>
<evidence type="ECO:0000256" key="6">
    <source>
        <dbReference type="ARBA" id="ARBA00023125"/>
    </source>
</evidence>
<evidence type="ECO:0000256" key="1">
    <source>
        <dbReference type="ARBA" id="ARBA00004496"/>
    </source>
</evidence>
<dbReference type="GO" id="GO:0003677">
    <property type="term" value="F:DNA binding"/>
    <property type="evidence" value="ECO:0007669"/>
    <property type="project" value="UniProtKB-KW"/>
</dbReference>
<comment type="subcellular location">
    <subcellularLocation>
        <location evidence="1 9">Cytoplasm</location>
    </subcellularLocation>
</comment>
<dbReference type="InterPro" id="IPR001789">
    <property type="entry name" value="Sig_transdc_resp-reg_receiver"/>
</dbReference>
<dbReference type="InterPro" id="IPR011991">
    <property type="entry name" value="ArsR-like_HTH"/>
</dbReference>
<dbReference type="InterPro" id="IPR036390">
    <property type="entry name" value="WH_DNA-bd_sf"/>
</dbReference>
<keyword evidence="3 10" id="KW-0597">Phosphoprotein</keyword>
<dbReference type="SMART" id="SM00448">
    <property type="entry name" value="REC"/>
    <property type="match status" value="1"/>
</dbReference>
<evidence type="ECO:0000256" key="4">
    <source>
        <dbReference type="ARBA" id="ARBA00023012"/>
    </source>
</evidence>
<keyword evidence="7 9" id="KW-0010">Activator</keyword>
<evidence type="ECO:0000313" key="12">
    <source>
        <dbReference type="EMBL" id="HJE76662.1"/>
    </source>
</evidence>